<protein>
    <recommendedName>
        <fullName evidence="1">Spore protein YkvP/CgeB glycosyl transferase-like domain-containing protein</fullName>
    </recommendedName>
</protein>
<dbReference type="STRING" id="1548.CSCA_4703"/>
<evidence type="ECO:0000313" key="2">
    <source>
        <dbReference type="EMBL" id="AKA71828.1"/>
    </source>
</evidence>
<evidence type="ECO:0000313" key="3">
    <source>
        <dbReference type="Proteomes" id="UP000033115"/>
    </source>
</evidence>
<dbReference type="AlphaFoldDB" id="A0A0E3MA85"/>
<dbReference type="KEGG" id="csq:CSCA_4703"/>
<dbReference type="InterPro" id="IPR055259">
    <property type="entry name" value="YkvP/CgeB_Glyco_trans-like"/>
</dbReference>
<keyword evidence="3" id="KW-1185">Reference proteome</keyword>
<organism evidence="2 3">
    <name type="scientific">Clostridium scatologenes</name>
    <dbReference type="NCBI Taxonomy" id="1548"/>
    <lineage>
        <taxon>Bacteria</taxon>
        <taxon>Bacillati</taxon>
        <taxon>Bacillota</taxon>
        <taxon>Clostridia</taxon>
        <taxon>Eubacteriales</taxon>
        <taxon>Clostridiaceae</taxon>
        <taxon>Clostridium</taxon>
    </lineage>
</organism>
<proteinExistence type="predicted"/>
<gene>
    <name evidence="2" type="ORF">CSCA_4703</name>
</gene>
<evidence type="ECO:0000259" key="1">
    <source>
        <dbReference type="Pfam" id="PF13524"/>
    </source>
</evidence>
<accession>A0A0E3MA85</accession>
<feature type="domain" description="Spore protein YkvP/CgeB glycosyl transferase-like" evidence="1">
    <location>
        <begin position="170"/>
        <end position="315"/>
    </location>
</feature>
<name>A0A0E3MA85_CLOSL</name>
<dbReference type="HOGENOM" id="CLU_058186_0_0_9"/>
<dbReference type="Proteomes" id="UP000033115">
    <property type="component" value="Chromosome"/>
</dbReference>
<dbReference type="EMBL" id="CP009933">
    <property type="protein sequence ID" value="AKA71828.1"/>
    <property type="molecule type" value="Genomic_DNA"/>
</dbReference>
<dbReference type="Pfam" id="PF13524">
    <property type="entry name" value="Glyco_trans_1_2"/>
    <property type="match status" value="1"/>
</dbReference>
<sequence length="334" mass="39158">MKLKIMTLSTAPIIKFGIGFAMGKSEIDVIYTDFGKEISIGKYQTLIEAIKKYKPDAFFYEHVAIFRNRDIFFNIAERYNIPILYWAIDDPIEMMSESIKHARKSILTFTPAIECIGKYKSMGINASFLMFGCNEDIHRPGKYNKKFDHDIVFIGNNYSRYPARLQGYKIMLEPLIKRGYDIKIYGNEWWIDGSQKFTIDKKFYGGYCEYDEIKDACASAKIMLGVHSINRSSTMMSMKTFEILGSRGFYITQYTPAIKNYFVNNKHLVWSKSHLETLRNVDNYLVRKSDRDYISLEGQKECYLKHSYKDKVNFFINELKKKGIWKYDNIYSNA</sequence>
<reference evidence="2 3" key="1">
    <citation type="journal article" date="2015" name="J. Biotechnol.">
        <title>Complete genome sequence of a malodorant-producing acetogen, Clostridium scatologenes ATCC 25775(T).</title>
        <authorList>
            <person name="Zhu Z."/>
            <person name="Guo T."/>
            <person name="Zheng H."/>
            <person name="Song T."/>
            <person name="Ouyang P."/>
            <person name="Xie J."/>
        </authorList>
    </citation>
    <scope>NUCLEOTIDE SEQUENCE [LARGE SCALE GENOMIC DNA]</scope>
    <source>
        <strain evidence="2 3">ATCC 25775</strain>
    </source>
</reference>
<dbReference type="RefSeq" id="WP_029162859.1">
    <property type="nucleotide sequence ID" value="NZ_CP009933.1"/>
</dbReference>